<dbReference type="GO" id="GO:0030170">
    <property type="term" value="F:pyridoxal phosphate binding"/>
    <property type="evidence" value="ECO:0007669"/>
    <property type="project" value="InterPro"/>
</dbReference>
<evidence type="ECO:0000313" key="16">
    <source>
        <dbReference type="EMBL" id="SDM39071.1"/>
    </source>
</evidence>
<dbReference type="Pfam" id="PF00202">
    <property type="entry name" value="Aminotran_3"/>
    <property type="match status" value="1"/>
</dbReference>
<evidence type="ECO:0000256" key="14">
    <source>
        <dbReference type="RuleBase" id="RU003560"/>
    </source>
</evidence>
<accession>A0A1G9SUJ8</accession>
<dbReference type="Gene3D" id="3.90.1150.10">
    <property type="entry name" value="Aspartate Aminotransferase, domain 1"/>
    <property type="match status" value="1"/>
</dbReference>
<evidence type="ECO:0000256" key="5">
    <source>
        <dbReference type="ARBA" id="ARBA00013155"/>
    </source>
</evidence>
<evidence type="ECO:0000256" key="8">
    <source>
        <dbReference type="ARBA" id="ARBA00022679"/>
    </source>
</evidence>
<evidence type="ECO:0000256" key="11">
    <source>
        <dbReference type="ARBA" id="ARBA00030665"/>
    </source>
</evidence>
<evidence type="ECO:0000256" key="6">
    <source>
        <dbReference type="ARBA" id="ARBA00014798"/>
    </source>
</evidence>
<name>A0A1G9SUJ8_9ACTN</name>
<dbReference type="EC" id="2.6.1.76" evidence="5"/>
<evidence type="ECO:0000313" key="17">
    <source>
        <dbReference type="Proteomes" id="UP000198680"/>
    </source>
</evidence>
<dbReference type="STRING" id="1137991.SAMN05660642_02377"/>
<proteinExistence type="inferred from homology"/>
<gene>
    <name evidence="16" type="ORF">SAMN05660642_02377</name>
</gene>
<evidence type="ECO:0000256" key="10">
    <source>
        <dbReference type="ARBA" id="ARBA00029744"/>
    </source>
</evidence>
<protein>
    <recommendedName>
        <fullName evidence="6">Diaminobutyrate--2-oxoglutarate transaminase</fullName>
        <ecNumber evidence="5">2.6.1.76</ecNumber>
    </recommendedName>
    <alternativeName>
        <fullName evidence="11">DABA aminotransferase</fullName>
    </alternativeName>
    <alternativeName>
        <fullName evidence="12">Diaminobutyrate--2-oxoglutarate aminotransferase</fullName>
    </alternativeName>
    <alternativeName>
        <fullName evidence="10">L-2,4-diaminobutyric acid transaminase</fullName>
    </alternativeName>
</protein>
<dbReference type="InterPro" id="IPR015422">
    <property type="entry name" value="PyrdxlP-dep_Trfase_small"/>
</dbReference>
<evidence type="ECO:0000256" key="7">
    <source>
        <dbReference type="ARBA" id="ARBA00022576"/>
    </source>
</evidence>
<dbReference type="PIRSF" id="PIRSF000521">
    <property type="entry name" value="Transaminase_4ab_Lys_Orn"/>
    <property type="match status" value="1"/>
</dbReference>
<dbReference type="Proteomes" id="UP000198680">
    <property type="component" value="Unassembled WGS sequence"/>
</dbReference>
<dbReference type="InterPro" id="IPR005814">
    <property type="entry name" value="Aminotrans_3"/>
</dbReference>
<dbReference type="EMBL" id="FNHE01000005">
    <property type="protein sequence ID" value="SDM39071.1"/>
    <property type="molecule type" value="Genomic_DNA"/>
</dbReference>
<sequence>MTDTTTPPIRSDARSAGSARPTDPPTALAAVPPGLADEPPHVRGELPGPRSAELLARQEQRESRARTYPRHLPIAIAEAAGSHVRDLDGNVYIDFLAGAGVLSLGHNHPDLVQAVVEQLGRHVHGLDLPTPAKDAFTDAQLKMLPDSMRDRMRVHFCGPTGANAVDAALKLCKTATGRGDVISFQGGFHGSSHAAMAVTGLVEQKSPVRNGVPGIHFFPFSYCGRCPVELTPDRCTTNCVAYLERALTDSNGGIPLPAAVILELVQGEGGVIPATVDFARRVRELTRALDIPLVVDEVQTGCGRTGTWYAFEQYGIEPDVIVTSKGLSGIGQPVALIIYDRRLDTWAPGAHTGTFRGNQLAFAAGAEMVKVVRRDGVLQNVRERGLQIDRLLAPLQELPHVREIRGVGLMWGVELADPVTGHPAGQLARDVQHRALRRGLILECGGRDDCVVRMLPPLNVTAETVDLACEILATSLREAIDGLPTAFEGGRALGDGARIPSPRTQPPHR</sequence>
<reference evidence="17" key="1">
    <citation type="submission" date="2016-10" db="EMBL/GenBank/DDBJ databases">
        <authorList>
            <person name="Varghese N."/>
            <person name="Submissions S."/>
        </authorList>
    </citation>
    <scope>NUCLEOTIDE SEQUENCE [LARGE SCALE GENOMIC DNA]</scope>
    <source>
        <strain evidence="17">DSM 45419</strain>
    </source>
</reference>
<feature type="region of interest" description="Disordered" evidence="15">
    <location>
        <begin position="1"/>
        <end position="50"/>
    </location>
</feature>
<dbReference type="PROSITE" id="PS00600">
    <property type="entry name" value="AA_TRANSFER_CLASS_3"/>
    <property type="match status" value="1"/>
</dbReference>
<dbReference type="InterPro" id="IPR049704">
    <property type="entry name" value="Aminotrans_3_PPA_site"/>
</dbReference>
<keyword evidence="17" id="KW-1185">Reference proteome</keyword>
<comment type="similarity">
    <text evidence="4 14">Belongs to the class-III pyridoxal-phosphate-dependent aminotransferase family.</text>
</comment>
<evidence type="ECO:0000256" key="1">
    <source>
        <dbReference type="ARBA" id="ARBA00001933"/>
    </source>
</evidence>
<dbReference type="SUPFAM" id="SSF53383">
    <property type="entry name" value="PLP-dependent transferases"/>
    <property type="match status" value="1"/>
</dbReference>
<keyword evidence="7" id="KW-0032">Aminotransferase</keyword>
<dbReference type="CDD" id="cd00610">
    <property type="entry name" value="OAT_like"/>
    <property type="match status" value="1"/>
</dbReference>
<keyword evidence="9 14" id="KW-0663">Pyridoxal phosphate</keyword>
<dbReference type="InterPro" id="IPR015424">
    <property type="entry name" value="PyrdxlP-dep_Trfase"/>
</dbReference>
<evidence type="ECO:0000256" key="12">
    <source>
        <dbReference type="ARBA" id="ARBA00031476"/>
    </source>
</evidence>
<evidence type="ECO:0000256" key="9">
    <source>
        <dbReference type="ARBA" id="ARBA00022898"/>
    </source>
</evidence>
<dbReference type="PANTHER" id="PTHR43552">
    <property type="entry name" value="DIAMINOBUTYRATE--2-OXOGLUTARATE AMINOTRANSFERASE"/>
    <property type="match status" value="1"/>
</dbReference>
<evidence type="ECO:0000256" key="15">
    <source>
        <dbReference type="SAM" id="MobiDB-lite"/>
    </source>
</evidence>
<dbReference type="AlphaFoldDB" id="A0A1G9SUJ8"/>
<organism evidence="16 17">
    <name type="scientific">Geodermatophilus siccatus</name>
    <dbReference type="NCBI Taxonomy" id="1137991"/>
    <lineage>
        <taxon>Bacteria</taxon>
        <taxon>Bacillati</taxon>
        <taxon>Actinomycetota</taxon>
        <taxon>Actinomycetes</taxon>
        <taxon>Geodermatophilales</taxon>
        <taxon>Geodermatophilaceae</taxon>
        <taxon>Geodermatophilus</taxon>
    </lineage>
</organism>
<dbReference type="PANTHER" id="PTHR43552:SF1">
    <property type="entry name" value="DIAMINOBUTYRATE--2-OXOGLUTARATE AMINOTRANSFERASE"/>
    <property type="match status" value="1"/>
</dbReference>
<evidence type="ECO:0000256" key="2">
    <source>
        <dbReference type="ARBA" id="ARBA00002189"/>
    </source>
</evidence>
<evidence type="ECO:0000256" key="3">
    <source>
        <dbReference type="ARBA" id="ARBA00004946"/>
    </source>
</evidence>
<dbReference type="GO" id="GO:0045303">
    <property type="term" value="F:diaminobutyrate-2-oxoglutarate transaminase activity"/>
    <property type="evidence" value="ECO:0007669"/>
    <property type="project" value="UniProtKB-EC"/>
</dbReference>
<comment type="cofactor">
    <cofactor evidence="1">
        <name>pyridoxal 5'-phosphate</name>
        <dbReference type="ChEBI" id="CHEBI:597326"/>
    </cofactor>
</comment>
<dbReference type="InterPro" id="IPR004637">
    <property type="entry name" value="Dat"/>
</dbReference>
<evidence type="ECO:0000256" key="13">
    <source>
        <dbReference type="ARBA" id="ARBA00049111"/>
    </source>
</evidence>
<dbReference type="Gene3D" id="3.40.640.10">
    <property type="entry name" value="Type I PLP-dependent aspartate aminotransferase-like (Major domain)"/>
    <property type="match status" value="1"/>
</dbReference>
<dbReference type="OrthoDB" id="9801052at2"/>
<dbReference type="NCBIfam" id="TIGR00709">
    <property type="entry name" value="dat"/>
    <property type="match status" value="1"/>
</dbReference>
<comment type="function">
    <text evidence="2">Catalyzes reversively the conversion of L-aspartate beta-semialdehyde (ASA) to L-2,4-diaminobutyrate (DABA) by transamination with L-glutamate.</text>
</comment>
<evidence type="ECO:0000256" key="4">
    <source>
        <dbReference type="ARBA" id="ARBA00008954"/>
    </source>
</evidence>
<comment type="catalytic activity">
    <reaction evidence="13">
        <text>L-2,4-diaminobutanoate + 2-oxoglutarate = L-aspartate 4-semialdehyde + L-glutamate</text>
        <dbReference type="Rhea" id="RHEA:11160"/>
        <dbReference type="ChEBI" id="CHEBI:16810"/>
        <dbReference type="ChEBI" id="CHEBI:29985"/>
        <dbReference type="ChEBI" id="CHEBI:58761"/>
        <dbReference type="ChEBI" id="CHEBI:537519"/>
        <dbReference type="EC" id="2.6.1.76"/>
    </reaction>
</comment>
<dbReference type="RefSeq" id="WP_091218149.1">
    <property type="nucleotide sequence ID" value="NZ_FNHE01000005.1"/>
</dbReference>
<keyword evidence="8" id="KW-0808">Transferase</keyword>
<comment type="pathway">
    <text evidence="3">Amine and polyamine biosynthesis; ectoine biosynthesis; L-ectoine from L-aspartate 4-semialdehyde: step 1/3.</text>
</comment>
<dbReference type="InterPro" id="IPR015421">
    <property type="entry name" value="PyrdxlP-dep_Trfase_major"/>
</dbReference>